<keyword evidence="3" id="KW-1006">Bacterial flagellum protein export</keyword>
<dbReference type="Gene3D" id="3.40.1690.10">
    <property type="entry name" value="secretion proteins EscU"/>
    <property type="match status" value="1"/>
</dbReference>
<dbReference type="InterPro" id="IPR006135">
    <property type="entry name" value="T3SS_substrate_exporter"/>
</dbReference>
<dbReference type="Proteomes" id="UP001449225">
    <property type="component" value="Unassembled WGS sequence"/>
</dbReference>
<evidence type="ECO:0000256" key="2">
    <source>
        <dbReference type="ARBA" id="ARBA00021622"/>
    </source>
</evidence>
<comment type="similarity">
    <text evidence="1">Belongs to the type III secretion exporter family.</text>
</comment>
<evidence type="ECO:0000256" key="3">
    <source>
        <dbReference type="ARBA" id="ARBA00023225"/>
    </source>
</evidence>
<evidence type="ECO:0000256" key="4">
    <source>
        <dbReference type="ARBA" id="ARBA00025078"/>
    </source>
</evidence>
<reference evidence="5 6" key="1">
    <citation type="submission" date="2024-03" db="EMBL/GenBank/DDBJ databases">
        <title>Community enrichment and isolation of bacterial strains for fucoidan degradation.</title>
        <authorList>
            <person name="Sichert A."/>
        </authorList>
    </citation>
    <scope>NUCLEOTIDE SEQUENCE [LARGE SCALE GENOMIC DNA]</scope>
    <source>
        <strain evidence="5 6">AS76</strain>
    </source>
</reference>
<keyword evidence="6" id="KW-1185">Reference proteome</keyword>
<accession>A0ABU9TTA9</accession>
<name>A0ABU9TTA9_9GAMM</name>
<comment type="caution">
    <text evidence="5">The sequence shown here is derived from an EMBL/GenBank/DDBJ whole genome shotgun (WGS) entry which is preliminary data.</text>
</comment>
<comment type="function">
    <text evidence="4">Required for formation of the rod structure in the basal body of the flagellar apparatus. Together with FliI and FliH, may constitute the export apparatus of flagellin.</text>
</comment>
<sequence length="110" mass="12246">MKFSKADQASEANRKKAIALKYDQGAGKAPLIVAKGMGEIAEQIIKLADENDIHIHESPELVEVLIRLELGDEIPESLYRAIAEVIAFAYSLKHDSQEMINKVIEQNSKK</sequence>
<keyword evidence="3" id="KW-0653">Protein transport</keyword>
<evidence type="ECO:0000313" key="6">
    <source>
        <dbReference type="Proteomes" id="UP001449225"/>
    </source>
</evidence>
<dbReference type="SUPFAM" id="SSF160544">
    <property type="entry name" value="EscU C-terminal domain-like"/>
    <property type="match status" value="1"/>
</dbReference>
<evidence type="ECO:0000313" key="5">
    <source>
        <dbReference type="EMBL" id="MEM5536656.1"/>
    </source>
</evidence>
<keyword evidence="3" id="KW-0813">Transport</keyword>
<dbReference type="InterPro" id="IPR029025">
    <property type="entry name" value="T3SS_substrate_exporter_C"/>
</dbReference>
<gene>
    <name evidence="5" type="ORF">WNY58_09675</name>
</gene>
<proteinExistence type="inferred from homology"/>
<dbReference type="EMBL" id="JBBMRA010000007">
    <property type="protein sequence ID" value="MEM5536656.1"/>
    <property type="molecule type" value="Genomic_DNA"/>
</dbReference>
<evidence type="ECO:0000256" key="1">
    <source>
        <dbReference type="ARBA" id="ARBA00010690"/>
    </source>
</evidence>
<dbReference type="RefSeq" id="WP_067984374.1">
    <property type="nucleotide sequence ID" value="NZ_JBBMRA010000007.1"/>
</dbReference>
<dbReference type="PANTHER" id="PTHR30531">
    <property type="entry name" value="FLAGELLAR BIOSYNTHETIC PROTEIN FLHB"/>
    <property type="match status" value="1"/>
</dbReference>
<protein>
    <recommendedName>
        <fullName evidence="2">Flagellar biosynthetic protein FlhB</fullName>
    </recommendedName>
</protein>
<dbReference type="Pfam" id="PF01312">
    <property type="entry name" value="Bac_export_2"/>
    <property type="match status" value="1"/>
</dbReference>
<dbReference type="PANTHER" id="PTHR30531:SF12">
    <property type="entry name" value="FLAGELLAR BIOSYNTHETIC PROTEIN FLHB"/>
    <property type="match status" value="1"/>
</dbReference>
<organism evidence="5 6">
    <name type="scientific">Neptuniibacter pectenicola</name>
    <dbReference type="NCBI Taxonomy" id="1806669"/>
    <lineage>
        <taxon>Bacteria</taxon>
        <taxon>Pseudomonadati</taxon>
        <taxon>Pseudomonadota</taxon>
        <taxon>Gammaproteobacteria</taxon>
        <taxon>Oceanospirillales</taxon>
        <taxon>Oceanospirillaceae</taxon>
        <taxon>Neptuniibacter</taxon>
    </lineage>
</organism>